<dbReference type="Proteomes" id="UP000243463">
    <property type="component" value="Unassembled WGS sequence"/>
</dbReference>
<organism evidence="3 4">
    <name type="scientific">Acinetobacter apis</name>
    <dbReference type="NCBI Taxonomy" id="1229165"/>
    <lineage>
        <taxon>Bacteria</taxon>
        <taxon>Pseudomonadati</taxon>
        <taxon>Pseudomonadota</taxon>
        <taxon>Gammaproteobacteria</taxon>
        <taxon>Moraxellales</taxon>
        <taxon>Moraxellaceae</taxon>
        <taxon>Acinetobacter</taxon>
    </lineage>
</organism>
<dbReference type="InterPro" id="IPR036163">
    <property type="entry name" value="HMA_dom_sf"/>
</dbReference>
<dbReference type="OrthoDB" id="9814359at2"/>
<dbReference type="SUPFAM" id="SSF55008">
    <property type="entry name" value="HMA, heavy metal-associated domain"/>
    <property type="match status" value="1"/>
</dbReference>
<accession>A0A217EDE0</accession>
<dbReference type="AlphaFoldDB" id="A0A217EDE0"/>
<dbReference type="EMBL" id="FZLN01000001">
    <property type="protein sequence ID" value="SNQ28292.1"/>
    <property type="molecule type" value="Genomic_DNA"/>
</dbReference>
<dbReference type="InterPro" id="IPR006121">
    <property type="entry name" value="HMA_dom"/>
</dbReference>
<keyword evidence="1" id="KW-0479">Metal-binding</keyword>
<dbReference type="RefSeq" id="WP_088822292.1">
    <property type="nucleotide sequence ID" value="NZ_FZLN01000001.1"/>
</dbReference>
<name>A0A217EDE0_9GAMM</name>
<evidence type="ECO:0000313" key="3">
    <source>
        <dbReference type="EMBL" id="SNQ28292.1"/>
    </source>
</evidence>
<evidence type="ECO:0000256" key="1">
    <source>
        <dbReference type="ARBA" id="ARBA00022723"/>
    </source>
</evidence>
<sequence>MLFEIPNMTCGGCARGVTAIIHDLDEHATVNVHLDTKTVEVTSHLTAETLQNALSEDGFPAQIK</sequence>
<dbReference type="Pfam" id="PF00403">
    <property type="entry name" value="HMA"/>
    <property type="match status" value="1"/>
</dbReference>
<gene>
    <name evidence="3" type="ORF">SAMN05444584_0206</name>
</gene>
<evidence type="ECO:0000259" key="2">
    <source>
        <dbReference type="Pfam" id="PF00403"/>
    </source>
</evidence>
<evidence type="ECO:0000313" key="4">
    <source>
        <dbReference type="Proteomes" id="UP000243463"/>
    </source>
</evidence>
<dbReference type="InterPro" id="IPR017969">
    <property type="entry name" value="Heavy-metal-associated_CS"/>
</dbReference>
<protein>
    <submittedName>
        <fullName evidence="3">Copper chaperone</fullName>
    </submittedName>
</protein>
<proteinExistence type="predicted"/>
<reference evidence="4" key="1">
    <citation type="submission" date="2017-06" db="EMBL/GenBank/DDBJ databases">
        <authorList>
            <person name="Varghese N."/>
            <person name="Submissions S."/>
        </authorList>
    </citation>
    <scope>NUCLEOTIDE SEQUENCE [LARGE SCALE GENOMIC DNA]</scope>
    <source>
        <strain evidence="4">ANC 5114</strain>
    </source>
</reference>
<dbReference type="GO" id="GO:0046872">
    <property type="term" value="F:metal ion binding"/>
    <property type="evidence" value="ECO:0007669"/>
    <property type="project" value="UniProtKB-KW"/>
</dbReference>
<feature type="domain" description="HMA" evidence="2">
    <location>
        <begin position="3"/>
        <end position="58"/>
    </location>
</feature>
<dbReference type="Gene3D" id="3.30.70.100">
    <property type="match status" value="1"/>
</dbReference>
<keyword evidence="4" id="KW-1185">Reference proteome</keyword>
<dbReference type="CDD" id="cd00371">
    <property type="entry name" value="HMA"/>
    <property type="match status" value="1"/>
</dbReference>
<dbReference type="PROSITE" id="PS01047">
    <property type="entry name" value="HMA_1"/>
    <property type="match status" value="1"/>
</dbReference>